<feature type="transmembrane region" description="Helical" evidence="1">
    <location>
        <begin position="67"/>
        <end position="86"/>
    </location>
</feature>
<keyword evidence="1" id="KW-1133">Transmembrane helix</keyword>
<accession>A0A250JLT6</accession>
<evidence type="ECO:0000313" key="3">
    <source>
        <dbReference type="Proteomes" id="UP000217343"/>
    </source>
</evidence>
<dbReference type="Proteomes" id="UP000217343">
    <property type="component" value="Chromosome"/>
</dbReference>
<reference evidence="2 3" key="1">
    <citation type="submission" date="2017-06" db="EMBL/GenBank/DDBJ databases">
        <title>Sequencing and comparative analysis of myxobacterial genomes.</title>
        <authorList>
            <person name="Rupp O."/>
            <person name="Goesmann A."/>
            <person name="Sogaard-Andersen L."/>
        </authorList>
    </citation>
    <scope>NUCLEOTIDE SEQUENCE [LARGE SCALE GENOMIC DNA]</scope>
    <source>
        <strain evidence="2 3">DSM 14697</strain>
    </source>
</reference>
<protein>
    <submittedName>
        <fullName evidence="2">Uncharacterized protein</fullName>
    </submittedName>
</protein>
<keyword evidence="1" id="KW-0472">Membrane</keyword>
<name>A0A250JLT6_9BACT</name>
<dbReference type="EMBL" id="CP022203">
    <property type="protein sequence ID" value="ATB44844.1"/>
    <property type="molecule type" value="Genomic_DNA"/>
</dbReference>
<dbReference type="KEGG" id="mmas:MYMAC_000426"/>
<proteinExistence type="predicted"/>
<gene>
    <name evidence="2" type="ORF">MYMAC_000426</name>
</gene>
<organism evidence="2 3">
    <name type="scientific">Corallococcus macrosporus DSM 14697</name>
    <dbReference type="NCBI Taxonomy" id="1189310"/>
    <lineage>
        <taxon>Bacteria</taxon>
        <taxon>Pseudomonadati</taxon>
        <taxon>Myxococcota</taxon>
        <taxon>Myxococcia</taxon>
        <taxon>Myxococcales</taxon>
        <taxon>Cystobacterineae</taxon>
        <taxon>Myxococcaceae</taxon>
        <taxon>Corallococcus</taxon>
    </lineage>
</organism>
<sequence length="87" mass="10008">MERSVPDGIEWDNIQHPWVEVVWWEFQFQFTLAQNSKRDAGKTTPTSAQVDAIKKQLDLLVHQWGCLMWLGAIGVALCGVLLWTLVR</sequence>
<evidence type="ECO:0000256" key="1">
    <source>
        <dbReference type="SAM" id="Phobius"/>
    </source>
</evidence>
<dbReference type="AlphaFoldDB" id="A0A250JLT6"/>
<evidence type="ECO:0000313" key="2">
    <source>
        <dbReference type="EMBL" id="ATB44844.1"/>
    </source>
</evidence>
<keyword evidence="1" id="KW-0812">Transmembrane</keyword>
<keyword evidence="3" id="KW-1185">Reference proteome</keyword>